<accession>A0A437JP29</accession>
<dbReference type="EMBL" id="SACT01000010">
    <property type="protein sequence ID" value="RVT48519.1"/>
    <property type="molecule type" value="Genomic_DNA"/>
</dbReference>
<feature type="compositionally biased region" description="Low complexity" evidence="1">
    <location>
        <begin position="528"/>
        <end position="544"/>
    </location>
</feature>
<dbReference type="InterPro" id="IPR000873">
    <property type="entry name" value="AMP-dep_synth/lig_dom"/>
</dbReference>
<feature type="region of interest" description="Disordered" evidence="1">
    <location>
        <begin position="512"/>
        <end position="558"/>
    </location>
</feature>
<sequence length="558" mass="60632">MHRGGEAVERRGAVERDHAGRALRADEDGGVGHRGLPVGEAGMLCARSGPAHRGRHRPWLDRAQGRSGLARYLGGMSTLVDPATASWAVASAPVHDAEAWAALQRQRLTALLRHAVQASPYLAGQLRGLDPDRAALDDLPVQHKRTLMRHFDAWVTDRSLTLEGLRRFVSDPHRIGDTCGPGCAVWESSGSRGEPGLFVHDPGALAVYDALEFQRPAPLRPLQRLWDPFWWGERMAFVGAIDGHFASQASLQRLRRRMPWLADQWRGFSILQPLPALLAELQAFAPTVLTTYPTAASMLAEAQAEGRVSLSLQEVWTGGETLGRTQRARITEVFDCPLRHSYGASEFLPLAAECREQALHVNADWVILEPVDARGRPVPPGVLSHDTLLTNLANGVQPLIRYALGDRTRWRVGPCACGSALPVIEVEGRCDDLLELEGADDRPVRLLPLALSTLLEDEAGLFHFRLEQTGPSALRLRLPGSNNAAARHAVQVLKRYVADQGARHVQVTLHCGHPLPHGRSGKLQRVVSRSAPPASATACAASAPRRPPGGRGGPGRSS</sequence>
<comment type="caution">
    <text evidence="3">The sequence shown here is derived from an EMBL/GenBank/DDBJ whole genome shotgun (WGS) entry which is preliminary data.</text>
</comment>
<keyword evidence="4" id="KW-1185">Reference proteome</keyword>
<dbReference type="AlphaFoldDB" id="A0A437JP29"/>
<dbReference type="InterPro" id="IPR053158">
    <property type="entry name" value="CapK_Type1_Caps_Biosynth"/>
</dbReference>
<dbReference type="InterPro" id="IPR042099">
    <property type="entry name" value="ANL_N_sf"/>
</dbReference>
<organism evidence="3 4">
    <name type="scientific">Rubrivivax albus</name>
    <dbReference type="NCBI Taxonomy" id="2499835"/>
    <lineage>
        <taxon>Bacteria</taxon>
        <taxon>Pseudomonadati</taxon>
        <taxon>Pseudomonadota</taxon>
        <taxon>Betaproteobacteria</taxon>
        <taxon>Burkholderiales</taxon>
        <taxon>Sphaerotilaceae</taxon>
        <taxon>Rubrivivax</taxon>
    </lineage>
</organism>
<dbReference type="PANTHER" id="PTHR36932:SF1">
    <property type="entry name" value="CAPSULAR POLYSACCHARIDE BIOSYNTHESIS PROTEIN"/>
    <property type="match status" value="1"/>
</dbReference>
<dbReference type="Pfam" id="PF00501">
    <property type="entry name" value="AMP-binding"/>
    <property type="match status" value="1"/>
</dbReference>
<name>A0A437JP29_9BURK</name>
<reference evidence="3 4" key="1">
    <citation type="submission" date="2019-01" db="EMBL/GenBank/DDBJ databases">
        <authorList>
            <person name="Chen W.-M."/>
        </authorList>
    </citation>
    <scope>NUCLEOTIDE SEQUENCE [LARGE SCALE GENOMIC DNA]</scope>
    <source>
        <strain evidence="3 4">ICH-3</strain>
    </source>
</reference>
<evidence type="ECO:0000313" key="3">
    <source>
        <dbReference type="EMBL" id="RVT48519.1"/>
    </source>
</evidence>
<feature type="compositionally biased region" description="Basic and acidic residues" evidence="1">
    <location>
        <begin position="1"/>
        <end position="31"/>
    </location>
</feature>
<feature type="domain" description="AMP-dependent synthetase/ligase" evidence="2">
    <location>
        <begin position="276"/>
        <end position="360"/>
    </location>
</feature>
<protein>
    <submittedName>
        <fullName evidence="3">Phenylacetate--CoA ligase family protein</fullName>
    </submittedName>
</protein>
<evidence type="ECO:0000259" key="2">
    <source>
        <dbReference type="Pfam" id="PF00501"/>
    </source>
</evidence>
<feature type="compositionally biased region" description="Gly residues" evidence="1">
    <location>
        <begin position="549"/>
        <end position="558"/>
    </location>
</feature>
<feature type="region of interest" description="Disordered" evidence="1">
    <location>
        <begin position="1"/>
        <end position="34"/>
    </location>
</feature>
<proteinExistence type="predicted"/>
<keyword evidence="3" id="KW-0436">Ligase</keyword>
<dbReference type="Proteomes" id="UP000288178">
    <property type="component" value="Unassembled WGS sequence"/>
</dbReference>
<dbReference type="GO" id="GO:0016874">
    <property type="term" value="F:ligase activity"/>
    <property type="evidence" value="ECO:0007669"/>
    <property type="project" value="UniProtKB-KW"/>
</dbReference>
<dbReference type="PANTHER" id="PTHR36932">
    <property type="entry name" value="CAPSULAR POLYSACCHARIDE BIOSYNTHESIS PROTEIN"/>
    <property type="match status" value="1"/>
</dbReference>
<dbReference type="SUPFAM" id="SSF56801">
    <property type="entry name" value="Acetyl-CoA synthetase-like"/>
    <property type="match status" value="1"/>
</dbReference>
<evidence type="ECO:0000313" key="4">
    <source>
        <dbReference type="Proteomes" id="UP000288178"/>
    </source>
</evidence>
<gene>
    <name evidence="3" type="ORF">ENE75_22830</name>
</gene>
<dbReference type="Gene3D" id="3.40.50.12780">
    <property type="entry name" value="N-terminal domain of ligase-like"/>
    <property type="match status" value="1"/>
</dbReference>
<evidence type="ECO:0000256" key="1">
    <source>
        <dbReference type="SAM" id="MobiDB-lite"/>
    </source>
</evidence>